<protein>
    <recommendedName>
        <fullName evidence="6 7">Ferrochelatase</fullName>
        <ecNumber evidence="6 7">4.98.1.1</ecNumber>
    </recommendedName>
    <alternativeName>
        <fullName evidence="6">Heme synthase</fullName>
    </alternativeName>
    <alternativeName>
        <fullName evidence="6">Protoheme ferro-lyase</fullName>
    </alternativeName>
</protein>
<reference evidence="8 10" key="1">
    <citation type="journal article" date="2015" name="Genome Announc.">
        <title>Draft Genome Sequence of a Heterotrophic Facultative Anaerobic Thermophilic Bacterium, Ardenticatena maritima Strain 110ST.</title>
        <authorList>
            <person name="Kawaichi S."/>
            <person name="Yoshida T."/>
            <person name="Sako Y."/>
            <person name="Nakamura R."/>
        </authorList>
    </citation>
    <scope>NUCLEOTIDE SEQUENCE [LARGE SCALE GENOMIC DNA]</scope>
    <source>
        <strain evidence="8 10">110S</strain>
    </source>
</reference>
<dbReference type="FunCoup" id="A0A0M9UD61">
    <property type="interactions" value="426"/>
</dbReference>
<dbReference type="CDD" id="cd00419">
    <property type="entry name" value="Ferrochelatase_C"/>
    <property type="match status" value="1"/>
</dbReference>
<sequence length="318" mass="35383">MSERDPIALLVMAYGGPNSLDDIEPYLLDIRGGRATPPELVEEIRERYALIGGRSPLLDITRAQAEALAAALNADNRATFKPYVGMRHWFPYIREAVEQIVADGVQRVVALVMAPHYSRMSIGAYIKKVEEAVAELGADLDITYVRHWGDHPLYIEAVAEHIREALQKFAPEERERVKLLFTAHSLPAAIMQQGDPYDAQLRTTARLVAEQLGWTEDRWLFCYQSAGASNTKWLGPDINDVLPELAAQGETAVLVAPVGFVADHVEILYDIDIEARQIAEAHGLHLERMASMNTAPRFIEALAAIVREHLAQAERTTA</sequence>
<dbReference type="InterPro" id="IPR019772">
    <property type="entry name" value="Ferrochelatase_AS"/>
</dbReference>
<comment type="subcellular location">
    <subcellularLocation>
        <location evidence="6 7">Cytoplasm</location>
    </subcellularLocation>
</comment>
<comment type="catalytic activity">
    <reaction evidence="6 7">
        <text>heme b + 2 H(+) = protoporphyrin IX + Fe(2+)</text>
        <dbReference type="Rhea" id="RHEA:22584"/>
        <dbReference type="ChEBI" id="CHEBI:15378"/>
        <dbReference type="ChEBI" id="CHEBI:29033"/>
        <dbReference type="ChEBI" id="CHEBI:57306"/>
        <dbReference type="ChEBI" id="CHEBI:60344"/>
        <dbReference type="EC" id="4.98.1.1"/>
    </reaction>
</comment>
<dbReference type="InterPro" id="IPR033659">
    <property type="entry name" value="Ferrochelatase_N"/>
</dbReference>
<dbReference type="OrthoDB" id="9776380at2"/>
<evidence type="ECO:0000313" key="8">
    <source>
        <dbReference type="EMBL" id="GAP63678.1"/>
    </source>
</evidence>
<keyword evidence="6 7" id="KW-0963">Cytoplasm</keyword>
<organism evidence="8 10">
    <name type="scientific">Ardenticatena maritima</name>
    <dbReference type="NCBI Taxonomy" id="872965"/>
    <lineage>
        <taxon>Bacteria</taxon>
        <taxon>Bacillati</taxon>
        <taxon>Chloroflexota</taxon>
        <taxon>Ardenticatenia</taxon>
        <taxon>Ardenticatenales</taxon>
        <taxon>Ardenticatenaceae</taxon>
        <taxon>Ardenticatena</taxon>
    </lineage>
</organism>
<dbReference type="NCBIfam" id="TIGR00109">
    <property type="entry name" value="hemH"/>
    <property type="match status" value="1"/>
</dbReference>
<dbReference type="EC" id="4.98.1.1" evidence="6 7"/>
<dbReference type="PANTHER" id="PTHR11108">
    <property type="entry name" value="FERROCHELATASE"/>
    <property type="match status" value="1"/>
</dbReference>
<feature type="binding site" evidence="6">
    <location>
        <position position="266"/>
    </location>
    <ligand>
        <name>Fe(2+)</name>
        <dbReference type="ChEBI" id="CHEBI:29033"/>
    </ligand>
</feature>
<keyword evidence="4 6" id="KW-0627">Porphyrin biosynthesis</keyword>
<dbReference type="GO" id="GO:0046872">
    <property type="term" value="F:metal ion binding"/>
    <property type="evidence" value="ECO:0007669"/>
    <property type="project" value="UniProtKB-KW"/>
</dbReference>
<evidence type="ECO:0000256" key="5">
    <source>
        <dbReference type="ARBA" id="ARBA00024536"/>
    </source>
</evidence>
<comment type="pathway">
    <text evidence="6 7">Porphyrin-containing compound metabolism; protoheme biosynthesis; protoheme from protoporphyrin-IX: step 1/1.</text>
</comment>
<evidence type="ECO:0000256" key="3">
    <source>
        <dbReference type="ARBA" id="ARBA00023239"/>
    </source>
</evidence>
<keyword evidence="1 6" id="KW-0408">Iron</keyword>
<proteinExistence type="inferred from homology"/>
<dbReference type="EMBL" id="LGKN01000007">
    <property type="protein sequence ID" value="KPL86961.1"/>
    <property type="molecule type" value="Genomic_DNA"/>
</dbReference>
<evidence type="ECO:0000256" key="1">
    <source>
        <dbReference type="ARBA" id="ARBA00023004"/>
    </source>
</evidence>
<evidence type="ECO:0000256" key="6">
    <source>
        <dbReference type="HAMAP-Rule" id="MF_00323"/>
    </source>
</evidence>
<dbReference type="Gene3D" id="3.40.50.1400">
    <property type="match status" value="2"/>
</dbReference>
<dbReference type="CDD" id="cd03411">
    <property type="entry name" value="Ferrochelatase_N"/>
    <property type="match status" value="1"/>
</dbReference>
<dbReference type="UniPathway" id="UPA00252">
    <property type="reaction ID" value="UER00325"/>
</dbReference>
<accession>A0A0M9UD61</accession>
<dbReference type="GO" id="GO:0005737">
    <property type="term" value="C:cytoplasm"/>
    <property type="evidence" value="ECO:0007669"/>
    <property type="project" value="UniProtKB-SubCell"/>
</dbReference>
<dbReference type="PROSITE" id="PS00534">
    <property type="entry name" value="FERROCHELATASE"/>
    <property type="match status" value="1"/>
</dbReference>
<comment type="catalytic activity">
    <reaction evidence="5">
        <text>Fe-coproporphyrin III + 2 H(+) = coproporphyrin III + Fe(2+)</text>
        <dbReference type="Rhea" id="RHEA:49572"/>
        <dbReference type="ChEBI" id="CHEBI:15378"/>
        <dbReference type="ChEBI" id="CHEBI:29033"/>
        <dbReference type="ChEBI" id="CHEBI:68438"/>
        <dbReference type="ChEBI" id="CHEBI:131725"/>
        <dbReference type="EC" id="4.99.1.9"/>
    </reaction>
    <physiologicalReaction direction="right-to-left" evidence="5">
        <dbReference type="Rhea" id="RHEA:49574"/>
    </physiologicalReaction>
</comment>
<evidence type="ECO:0000256" key="4">
    <source>
        <dbReference type="ARBA" id="ARBA00023244"/>
    </source>
</evidence>
<comment type="function">
    <text evidence="6 7">Catalyzes the ferrous insertion into protoporphyrin IX.</text>
</comment>
<dbReference type="PATRIC" id="fig|872965.6.peg.3050"/>
<dbReference type="Pfam" id="PF00762">
    <property type="entry name" value="Ferrochelatase"/>
    <property type="match status" value="1"/>
</dbReference>
<evidence type="ECO:0000313" key="9">
    <source>
        <dbReference type="EMBL" id="KPL86961.1"/>
    </source>
</evidence>
<dbReference type="InterPro" id="IPR033644">
    <property type="entry name" value="Ferrochelatase_C"/>
</dbReference>
<reference evidence="10" key="3">
    <citation type="submission" date="2015-08" db="EMBL/GenBank/DDBJ databases">
        <title>Draft Genome Sequence of a Heterotrophic Facultative Anaerobic Bacterium Ardenticatena maritima Strain 110S.</title>
        <authorList>
            <person name="Kawaichi S."/>
            <person name="Yoshida T."/>
            <person name="Sako Y."/>
            <person name="Nakamura R."/>
        </authorList>
    </citation>
    <scope>NUCLEOTIDE SEQUENCE [LARGE SCALE GENOMIC DNA]</scope>
    <source>
        <strain evidence="10">110S</strain>
    </source>
</reference>
<reference evidence="9 11" key="2">
    <citation type="submission" date="2015-07" db="EMBL/GenBank/DDBJ databases">
        <title>Whole genome sequence of Ardenticatena maritima DSM 23922.</title>
        <authorList>
            <person name="Hemp J."/>
            <person name="Ward L.M."/>
            <person name="Pace L.A."/>
            <person name="Fischer W.W."/>
        </authorList>
    </citation>
    <scope>NUCLEOTIDE SEQUENCE [LARGE SCALE GENOMIC DNA]</scope>
    <source>
        <strain evidence="9 11">110S</strain>
    </source>
</reference>
<dbReference type="InterPro" id="IPR001015">
    <property type="entry name" value="Ferrochelatase"/>
</dbReference>
<dbReference type="Proteomes" id="UP000050502">
    <property type="component" value="Unassembled WGS sequence"/>
</dbReference>
<evidence type="ECO:0000313" key="11">
    <source>
        <dbReference type="Proteomes" id="UP000050502"/>
    </source>
</evidence>
<gene>
    <name evidence="6 8" type="primary">hemH</name>
    <name evidence="8" type="ORF">ARMA_2101</name>
    <name evidence="9" type="ORF">SE16_12900</name>
</gene>
<dbReference type="GO" id="GO:0006783">
    <property type="term" value="P:heme biosynthetic process"/>
    <property type="evidence" value="ECO:0007669"/>
    <property type="project" value="UniProtKB-UniRule"/>
</dbReference>
<dbReference type="RefSeq" id="WP_054493484.1">
    <property type="nucleotide sequence ID" value="NZ_BBZA01000181.1"/>
</dbReference>
<comment type="similarity">
    <text evidence="6 7">Belongs to the ferrochelatase family.</text>
</comment>
<dbReference type="GO" id="GO:0004325">
    <property type="term" value="F:ferrochelatase activity"/>
    <property type="evidence" value="ECO:0007669"/>
    <property type="project" value="UniProtKB-UniRule"/>
</dbReference>
<dbReference type="STRING" id="872965.SE16_12900"/>
<dbReference type="SUPFAM" id="SSF53800">
    <property type="entry name" value="Chelatase"/>
    <property type="match status" value="1"/>
</dbReference>
<evidence type="ECO:0000256" key="7">
    <source>
        <dbReference type="RuleBase" id="RU000607"/>
    </source>
</evidence>
<name>A0A0M9UD61_9CHLR</name>
<feature type="binding site" evidence="6">
    <location>
        <position position="184"/>
    </location>
    <ligand>
        <name>Fe(2+)</name>
        <dbReference type="ChEBI" id="CHEBI:29033"/>
    </ligand>
</feature>
<dbReference type="AlphaFoldDB" id="A0A0M9UD61"/>
<keyword evidence="3 6" id="KW-0456">Lyase</keyword>
<dbReference type="InParanoid" id="A0A0M9UD61"/>
<evidence type="ECO:0000313" key="10">
    <source>
        <dbReference type="Proteomes" id="UP000037784"/>
    </source>
</evidence>
<evidence type="ECO:0000256" key="2">
    <source>
        <dbReference type="ARBA" id="ARBA00023133"/>
    </source>
</evidence>
<dbReference type="EMBL" id="BBZA01000181">
    <property type="protein sequence ID" value="GAP63678.1"/>
    <property type="molecule type" value="Genomic_DNA"/>
</dbReference>
<keyword evidence="6" id="KW-0479">Metal-binding</keyword>
<dbReference type="Proteomes" id="UP000037784">
    <property type="component" value="Unassembled WGS sequence"/>
</dbReference>
<keyword evidence="10" id="KW-1185">Reference proteome</keyword>
<dbReference type="PANTHER" id="PTHR11108:SF1">
    <property type="entry name" value="FERROCHELATASE, MITOCHONDRIAL"/>
    <property type="match status" value="1"/>
</dbReference>
<dbReference type="HAMAP" id="MF_00323">
    <property type="entry name" value="Ferrochelatase"/>
    <property type="match status" value="1"/>
</dbReference>
<comment type="caution">
    <text evidence="8">The sequence shown here is derived from an EMBL/GenBank/DDBJ whole genome shotgun (WGS) entry which is preliminary data.</text>
</comment>
<keyword evidence="2 6" id="KW-0350">Heme biosynthesis</keyword>